<name>A0A9Q1IC51_SYNKA</name>
<organism evidence="2 3">
    <name type="scientific">Synaphobranchus kaupii</name>
    <name type="common">Kaup's arrowtooth eel</name>
    <dbReference type="NCBI Taxonomy" id="118154"/>
    <lineage>
        <taxon>Eukaryota</taxon>
        <taxon>Metazoa</taxon>
        <taxon>Chordata</taxon>
        <taxon>Craniata</taxon>
        <taxon>Vertebrata</taxon>
        <taxon>Euteleostomi</taxon>
        <taxon>Actinopterygii</taxon>
        <taxon>Neopterygii</taxon>
        <taxon>Teleostei</taxon>
        <taxon>Anguilliformes</taxon>
        <taxon>Synaphobranchidae</taxon>
        <taxon>Synaphobranchus</taxon>
    </lineage>
</organism>
<keyword evidence="3" id="KW-1185">Reference proteome</keyword>
<gene>
    <name evidence="2" type="ORF">SKAU_G00398560</name>
</gene>
<proteinExistence type="predicted"/>
<comment type="caution">
    <text evidence="2">The sequence shown here is derived from an EMBL/GenBank/DDBJ whole genome shotgun (WGS) entry which is preliminary data.</text>
</comment>
<evidence type="ECO:0000313" key="2">
    <source>
        <dbReference type="EMBL" id="KAJ8334217.1"/>
    </source>
</evidence>
<evidence type="ECO:0000256" key="1">
    <source>
        <dbReference type="SAM" id="MobiDB-lite"/>
    </source>
</evidence>
<feature type="region of interest" description="Disordered" evidence="1">
    <location>
        <begin position="1"/>
        <end position="70"/>
    </location>
</feature>
<dbReference type="EMBL" id="JAINUF010000021">
    <property type="protein sequence ID" value="KAJ8334217.1"/>
    <property type="molecule type" value="Genomic_DNA"/>
</dbReference>
<sequence length="70" mass="7404">MNADTMGTRRSVKDSSPKEASVSVGAPDRREVQQPLLSQAAECARANSRRPRPLRGPGGGRAPDQESMAG</sequence>
<evidence type="ECO:0000313" key="3">
    <source>
        <dbReference type="Proteomes" id="UP001152622"/>
    </source>
</evidence>
<accession>A0A9Q1IC51</accession>
<reference evidence="2" key="1">
    <citation type="journal article" date="2023" name="Science">
        <title>Genome structures resolve the early diversification of teleost fishes.</title>
        <authorList>
            <person name="Parey E."/>
            <person name="Louis A."/>
            <person name="Montfort J."/>
            <person name="Bouchez O."/>
            <person name="Roques C."/>
            <person name="Iampietro C."/>
            <person name="Lluch J."/>
            <person name="Castinel A."/>
            <person name="Donnadieu C."/>
            <person name="Desvignes T."/>
            <person name="Floi Bucao C."/>
            <person name="Jouanno E."/>
            <person name="Wen M."/>
            <person name="Mejri S."/>
            <person name="Dirks R."/>
            <person name="Jansen H."/>
            <person name="Henkel C."/>
            <person name="Chen W.J."/>
            <person name="Zahm M."/>
            <person name="Cabau C."/>
            <person name="Klopp C."/>
            <person name="Thompson A.W."/>
            <person name="Robinson-Rechavi M."/>
            <person name="Braasch I."/>
            <person name="Lecointre G."/>
            <person name="Bobe J."/>
            <person name="Postlethwait J.H."/>
            <person name="Berthelot C."/>
            <person name="Roest Crollius H."/>
            <person name="Guiguen Y."/>
        </authorList>
    </citation>
    <scope>NUCLEOTIDE SEQUENCE</scope>
    <source>
        <strain evidence="2">WJC10195</strain>
    </source>
</reference>
<protein>
    <submittedName>
        <fullName evidence="2">Uncharacterized protein</fullName>
    </submittedName>
</protein>
<dbReference type="Proteomes" id="UP001152622">
    <property type="component" value="Chromosome 21"/>
</dbReference>
<dbReference type="AlphaFoldDB" id="A0A9Q1IC51"/>